<comment type="caution">
    <text evidence="4">The sequence shown here is derived from an EMBL/GenBank/DDBJ whole genome shotgun (WGS) entry which is preliminary data.</text>
</comment>
<reference evidence="4" key="1">
    <citation type="submission" date="2019-12" db="EMBL/GenBank/DDBJ databases">
        <title>Genome sequencing and annotation of Brassica cretica.</title>
        <authorList>
            <person name="Studholme D.J."/>
            <person name="Sarris P."/>
        </authorList>
    </citation>
    <scope>NUCLEOTIDE SEQUENCE</scope>
    <source>
        <strain evidence="4">PFS-109/04</strain>
        <tissue evidence="4">Leaf</tissue>
    </source>
</reference>
<accession>A0A8S9REP1</accession>
<dbReference type="GO" id="GO:0003676">
    <property type="term" value="F:nucleic acid binding"/>
    <property type="evidence" value="ECO:0007669"/>
    <property type="project" value="InterPro"/>
</dbReference>
<dbReference type="SUPFAM" id="SSF57756">
    <property type="entry name" value="Retrovirus zinc finger-like domains"/>
    <property type="match status" value="1"/>
</dbReference>
<proteinExistence type="predicted"/>
<feature type="region of interest" description="Disordered" evidence="2">
    <location>
        <begin position="1"/>
        <end position="28"/>
    </location>
</feature>
<feature type="region of interest" description="Disordered" evidence="2">
    <location>
        <begin position="147"/>
        <end position="168"/>
    </location>
</feature>
<organism evidence="4 5">
    <name type="scientific">Brassica cretica</name>
    <name type="common">Mustard</name>
    <dbReference type="NCBI Taxonomy" id="69181"/>
    <lineage>
        <taxon>Eukaryota</taxon>
        <taxon>Viridiplantae</taxon>
        <taxon>Streptophyta</taxon>
        <taxon>Embryophyta</taxon>
        <taxon>Tracheophyta</taxon>
        <taxon>Spermatophyta</taxon>
        <taxon>Magnoliopsida</taxon>
        <taxon>eudicotyledons</taxon>
        <taxon>Gunneridae</taxon>
        <taxon>Pentapetalae</taxon>
        <taxon>rosids</taxon>
        <taxon>malvids</taxon>
        <taxon>Brassicales</taxon>
        <taxon>Brassicaceae</taxon>
        <taxon>Brassiceae</taxon>
        <taxon>Brassica</taxon>
    </lineage>
</organism>
<evidence type="ECO:0000256" key="2">
    <source>
        <dbReference type="SAM" id="MobiDB-lite"/>
    </source>
</evidence>
<dbReference type="AlphaFoldDB" id="A0A8S9REP1"/>
<dbReference type="PROSITE" id="PS50158">
    <property type="entry name" value="ZF_CCHC"/>
    <property type="match status" value="2"/>
</dbReference>
<feature type="domain" description="CCHC-type" evidence="3">
    <location>
        <begin position="133"/>
        <end position="148"/>
    </location>
</feature>
<protein>
    <recommendedName>
        <fullName evidence="3">CCHC-type domain-containing protein</fullName>
    </recommendedName>
</protein>
<feature type="domain" description="CCHC-type" evidence="3">
    <location>
        <begin position="110"/>
        <end position="125"/>
    </location>
</feature>
<evidence type="ECO:0000256" key="1">
    <source>
        <dbReference type="PROSITE-ProRule" id="PRU00047"/>
    </source>
</evidence>
<dbReference type="InterPro" id="IPR036875">
    <property type="entry name" value="Znf_CCHC_sf"/>
</dbReference>
<evidence type="ECO:0000313" key="4">
    <source>
        <dbReference type="EMBL" id="KAF3571333.1"/>
    </source>
</evidence>
<dbReference type="Gene3D" id="4.10.60.10">
    <property type="entry name" value="Zinc finger, CCHC-type"/>
    <property type="match status" value="1"/>
</dbReference>
<dbReference type="SMART" id="SM00343">
    <property type="entry name" value="ZnF_C2HC"/>
    <property type="match status" value="2"/>
</dbReference>
<dbReference type="Proteomes" id="UP000712600">
    <property type="component" value="Unassembled WGS sequence"/>
</dbReference>
<feature type="region of interest" description="Disordered" evidence="2">
    <location>
        <begin position="67"/>
        <end position="95"/>
    </location>
</feature>
<evidence type="ECO:0000313" key="5">
    <source>
        <dbReference type="Proteomes" id="UP000712600"/>
    </source>
</evidence>
<dbReference type="EMBL" id="QGKX02000095">
    <property type="protein sequence ID" value="KAF3571333.1"/>
    <property type="molecule type" value="Genomic_DNA"/>
</dbReference>
<dbReference type="GO" id="GO:0008270">
    <property type="term" value="F:zinc ion binding"/>
    <property type="evidence" value="ECO:0007669"/>
    <property type="project" value="UniProtKB-KW"/>
</dbReference>
<name>A0A8S9REP1_BRACR</name>
<gene>
    <name evidence="4" type="ORF">F2Q69_00058827</name>
</gene>
<dbReference type="InterPro" id="IPR001878">
    <property type="entry name" value="Znf_CCHC"/>
</dbReference>
<keyword evidence="1" id="KW-0862">Zinc</keyword>
<keyword evidence="1" id="KW-0863">Zinc-finger</keyword>
<evidence type="ECO:0000259" key="3">
    <source>
        <dbReference type="PROSITE" id="PS50158"/>
    </source>
</evidence>
<dbReference type="Pfam" id="PF00098">
    <property type="entry name" value="zf-CCHC"/>
    <property type="match status" value="2"/>
</dbReference>
<keyword evidence="1" id="KW-0479">Metal-binding</keyword>
<sequence length="211" mass="23778">MVSSPQLGGVFRSEPLWSGPSGYGPSRWSECDGYFKCIKGRKTRRRRLRRRRRQPLEFVTLRWEVSTAQSNDKKRKRDSAEEAKTSSGRSECPKCGRNHGGECWKAMGACTRCGKIDHSAKDCPSPASDSRTCHYCSQKGHYRRDCSKMQGGQSKGRAEASKLVQSRGQTSAPRVYELSKDVEGAQPYKAITGNILDLYFFNSCRIAWYGT</sequence>